<dbReference type="EMBL" id="SOJN01000148">
    <property type="protein sequence ID" value="TET43765.1"/>
    <property type="molecule type" value="Genomic_DNA"/>
</dbReference>
<dbReference type="CDD" id="cd02517">
    <property type="entry name" value="CMP-KDO-Synthetase"/>
    <property type="match status" value="1"/>
</dbReference>
<keyword evidence="4 5" id="KW-0448">Lipopolysaccharide biosynthesis</keyword>
<sequence>MGGGVIGVIPARWNSVRFPGKPLASILGRPMLQHVYERASSCRLITELLIATDDDRVAEAAKGFGAKVVMTSTEHPTGTDRVAEAISKVPGSVVVNIQGDEPLLRPESIDKLVSEMTSNPAVGMATLACKIADPTELESDSCAKVVLDMNDEAIYFSRSKIPYVIGSHPFEFYKHVGVYGYRRDVLDRLAASPPSPLEIAEGLEQLRALEQGVRIRVVKVSEWGPAVDTPEDIERVEQVLREEKSRA</sequence>
<dbReference type="GO" id="GO:0008690">
    <property type="term" value="F:3-deoxy-manno-octulosonate cytidylyltransferase activity"/>
    <property type="evidence" value="ECO:0007669"/>
    <property type="project" value="UniProtKB-UniRule"/>
</dbReference>
<proteinExistence type="inferred from homology"/>
<dbReference type="NCBIfam" id="NF003952">
    <property type="entry name" value="PRK05450.1-5"/>
    <property type="match status" value="1"/>
</dbReference>
<dbReference type="UniPathway" id="UPA00358">
    <property type="reaction ID" value="UER00476"/>
</dbReference>
<evidence type="ECO:0000256" key="1">
    <source>
        <dbReference type="ARBA" id="ARBA00004370"/>
    </source>
</evidence>
<organism evidence="6 7">
    <name type="scientific">candidate division TA06 bacterium</name>
    <dbReference type="NCBI Taxonomy" id="2250710"/>
    <lineage>
        <taxon>Bacteria</taxon>
        <taxon>Bacteria division TA06</taxon>
    </lineage>
</organism>
<dbReference type="PANTHER" id="PTHR42866">
    <property type="entry name" value="3-DEOXY-MANNO-OCTULOSONATE CYTIDYLYLTRANSFERASE"/>
    <property type="match status" value="1"/>
</dbReference>
<dbReference type="InterPro" id="IPR004528">
    <property type="entry name" value="KdsB"/>
</dbReference>
<evidence type="ECO:0000256" key="4">
    <source>
        <dbReference type="ARBA" id="ARBA00022985"/>
    </source>
</evidence>
<comment type="subcellular location">
    <subcellularLocation>
        <location evidence="5">Cytoplasm</location>
    </subcellularLocation>
    <subcellularLocation>
        <location evidence="1">Membrane</location>
    </subcellularLocation>
</comment>
<dbReference type="EC" id="2.7.7.38" evidence="5"/>
<comment type="similarity">
    <text evidence="5">Belongs to the KdsB family.</text>
</comment>
<dbReference type="Proteomes" id="UP000315525">
    <property type="component" value="Unassembled WGS sequence"/>
</dbReference>
<dbReference type="GO" id="GO:0005829">
    <property type="term" value="C:cytosol"/>
    <property type="evidence" value="ECO:0007669"/>
    <property type="project" value="TreeGrafter"/>
</dbReference>
<keyword evidence="2 5" id="KW-0808">Transferase</keyword>
<dbReference type="SUPFAM" id="SSF53448">
    <property type="entry name" value="Nucleotide-diphospho-sugar transferases"/>
    <property type="match status" value="1"/>
</dbReference>
<dbReference type="NCBIfam" id="NF003950">
    <property type="entry name" value="PRK05450.1-3"/>
    <property type="match status" value="1"/>
</dbReference>
<keyword evidence="3 5" id="KW-0548">Nucleotidyltransferase</keyword>
<name>A0A523UMP5_UNCT6</name>
<accession>A0A523UMP5</accession>
<gene>
    <name evidence="5 6" type="primary">kdsB</name>
    <name evidence="6" type="ORF">E3J62_12505</name>
</gene>
<dbReference type="HAMAP" id="MF_00057">
    <property type="entry name" value="KdsB"/>
    <property type="match status" value="1"/>
</dbReference>
<dbReference type="PANTHER" id="PTHR42866:SF2">
    <property type="entry name" value="3-DEOXY-MANNO-OCTULOSONATE CYTIDYLYLTRANSFERASE, MITOCHONDRIAL"/>
    <property type="match status" value="1"/>
</dbReference>
<dbReference type="InterPro" id="IPR029044">
    <property type="entry name" value="Nucleotide-diphossugar_trans"/>
</dbReference>
<dbReference type="GO" id="GO:0009103">
    <property type="term" value="P:lipopolysaccharide biosynthetic process"/>
    <property type="evidence" value="ECO:0007669"/>
    <property type="project" value="UniProtKB-UniRule"/>
</dbReference>
<dbReference type="InterPro" id="IPR003329">
    <property type="entry name" value="Cytidylyl_trans"/>
</dbReference>
<evidence type="ECO:0000313" key="6">
    <source>
        <dbReference type="EMBL" id="TET43765.1"/>
    </source>
</evidence>
<protein>
    <recommendedName>
        <fullName evidence="5">3-deoxy-manno-octulosonate cytidylyltransferase</fullName>
        <ecNumber evidence="5">2.7.7.38</ecNumber>
    </recommendedName>
    <alternativeName>
        <fullName evidence="5">CMP-2-keto-3-deoxyoctulosonic acid synthase</fullName>
        <shortName evidence="5">CKS</shortName>
        <shortName evidence="5">CMP-KDO synthase</shortName>
    </alternativeName>
</protein>
<evidence type="ECO:0000256" key="2">
    <source>
        <dbReference type="ARBA" id="ARBA00022679"/>
    </source>
</evidence>
<keyword evidence="5" id="KW-0963">Cytoplasm</keyword>
<dbReference type="NCBIfam" id="NF009905">
    <property type="entry name" value="PRK13368.1"/>
    <property type="match status" value="1"/>
</dbReference>
<dbReference type="GO" id="GO:0033468">
    <property type="term" value="P:CMP-keto-3-deoxy-D-manno-octulosonic acid biosynthetic process"/>
    <property type="evidence" value="ECO:0007669"/>
    <property type="project" value="UniProtKB-UniRule"/>
</dbReference>
<comment type="catalytic activity">
    <reaction evidence="5">
        <text>3-deoxy-alpha-D-manno-oct-2-ulosonate + CTP = CMP-3-deoxy-beta-D-manno-octulosonate + diphosphate</text>
        <dbReference type="Rhea" id="RHEA:23448"/>
        <dbReference type="ChEBI" id="CHEBI:33019"/>
        <dbReference type="ChEBI" id="CHEBI:37563"/>
        <dbReference type="ChEBI" id="CHEBI:85986"/>
        <dbReference type="ChEBI" id="CHEBI:85987"/>
        <dbReference type="EC" id="2.7.7.38"/>
    </reaction>
</comment>
<comment type="caution">
    <text evidence="6">The sequence shown here is derived from an EMBL/GenBank/DDBJ whole genome shotgun (WGS) entry which is preliminary data.</text>
</comment>
<dbReference type="Gene3D" id="3.90.550.10">
    <property type="entry name" value="Spore Coat Polysaccharide Biosynthesis Protein SpsA, Chain A"/>
    <property type="match status" value="1"/>
</dbReference>
<dbReference type="Pfam" id="PF02348">
    <property type="entry name" value="CTP_transf_3"/>
    <property type="match status" value="1"/>
</dbReference>
<comment type="function">
    <text evidence="5">Activates KDO (a required 8-carbon sugar) for incorporation into bacterial lipopolysaccharide in Gram-negative bacteria.</text>
</comment>
<dbReference type="FunFam" id="3.90.550.10:FF:000011">
    <property type="entry name" value="3-deoxy-manno-octulosonate cytidylyltransferase"/>
    <property type="match status" value="1"/>
</dbReference>
<evidence type="ECO:0000256" key="5">
    <source>
        <dbReference type="HAMAP-Rule" id="MF_00057"/>
    </source>
</evidence>
<evidence type="ECO:0000313" key="7">
    <source>
        <dbReference type="Proteomes" id="UP000315525"/>
    </source>
</evidence>
<dbReference type="NCBIfam" id="TIGR00466">
    <property type="entry name" value="kdsB"/>
    <property type="match status" value="1"/>
</dbReference>
<reference evidence="6 7" key="1">
    <citation type="submission" date="2019-03" db="EMBL/GenBank/DDBJ databases">
        <title>Metabolic potential of uncultured bacteria and archaea associated with petroleum seepage in deep-sea sediments.</title>
        <authorList>
            <person name="Dong X."/>
            <person name="Hubert C."/>
        </authorList>
    </citation>
    <scope>NUCLEOTIDE SEQUENCE [LARGE SCALE GENOMIC DNA]</scope>
    <source>
        <strain evidence="6">E44_bin18</strain>
    </source>
</reference>
<dbReference type="AlphaFoldDB" id="A0A523UMP5"/>
<comment type="pathway">
    <text evidence="5">Nucleotide-sugar biosynthesis; CMP-3-deoxy-D-manno-octulosonate biosynthesis; CMP-3-deoxy-D-manno-octulosonate from 3-deoxy-D-manno-octulosonate and CTP: step 1/1.</text>
</comment>
<dbReference type="GO" id="GO:0016020">
    <property type="term" value="C:membrane"/>
    <property type="evidence" value="ECO:0007669"/>
    <property type="project" value="UniProtKB-SubCell"/>
</dbReference>
<evidence type="ECO:0000256" key="3">
    <source>
        <dbReference type="ARBA" id="ARBA00022695"/>
    </source>
</evidence>